<protein>
    <submittedName>
        <fullName evidence="1">RCG40283</fullName>
    </submittedName>
</protein>
<sequence length="52" mass="5376">MDSELLCGNNQQAGSCPLGQETRILASSRTSPALPGAIDTEMKDSLPVSIAT</sequence>
<proteinExistence type="predicted"/>
<evidence type="ECO:0000313" key="2">
    <source>
        <dbReference type="Proteomes" id="UP000234681"/>
    </source>
</evidence>
<dbReference type="EMBL" id="CH473956">
    <property type="protein sequence ID" value="EDM17724.1"/>
    <property type="molecule type" value="Genomic_DNA"/>
</dbReference>
<evidence type="ECO:0000313" key="1">
    <source>
        <dbReference type="EMBL" id="EDM17724.1"/>
    </source>
</evidence>
<accession>A6I8F6</accession>
<name>A6I8F6_RAT</name>
<reference evidence="1 2" key="1">
    <citation type="submission" date="2005-09" db="EMBL/GenBank/DDBJ databases">
        <authorList>
            <person name="Mural R.J."/>
            <person name="Li P.W."/>
            <person name="Adams M.D."/>
            <person name="Amanatides P.G."/>
            <person name="Baden-Tillson H."/>
            <person name="Barnstead M."/>
            <person name="Chin S.H."/>
            <person name="Dew I."/>
            <person name="Evans C.A."/>
            <person name="Ferriera S."/>
            <person name="Flanigan M."/>
            <person name="Fosler C."/>
            <person name="Glodek A."/>
            <person name="Gu Z."/>
            <person name="Holt R.A."/>
            <person name="Jennings D."/>
            <person name="Kraft C.L."/>
            <person name="Lu F."/>
            <person name="Nguyen T."/>
            <person name="Nusskern D.R."/>
            <person name="Pfannkoch C.M."/>
            <person name="Sitter C."/>
            <person name="Sutton G.G."/>
            <person name="Venter J.C."/>
            <person name="Wang Z."/>
            <person name="Woodage T."/>
            <person name="Zheng X.H."/>
            <person name="Zhong F."/>
        </authorList>
    </citation>
    <scope>NUCLEOTIDE SEQUENCE [LARGE SCALE GENOMIC DNA]</scope>
    <source>
        <strain>BN</strain>
        <strain evidence="2">Sprague-Dawley</strain>
    </source>
</reference>
<dbReference type="AlphaFoldDB" id="A6I8F6"/>
<gene>
    <name evidence="1" type="ORF">rCG_40283</name>
</gene>
<organism evidence="1 2">
    <name type="scientific">Rattus norvegicus</name>
    <name type="common">Rat</name>
    <dbReference type="NCBI Taxonomy" id="10116"/>
    <lineage>
        <taxon>Eukaryota</taxon>
        <taxon>Metazoa</taxon>
        <taxon>Chordata</taxon>
        <taxon>Craniata</taxon>
        <taxon>Vertebrata</taxon>
        <taxon>Euteleostomi</taxon>
        <taxon>Mammalia</taxon>
        <taxon>Eutheria</taxon>
        <taxon>Euarchontoglires</taxon>
        <taxon>Glires</taxon>
        <taxon>Rodentia</taxon>
        <taxon>Myomorpha</taxon>
        <taxon>Muroidea</taxon>
        <taxon>Muridae</taxon>
        <taxon>Murinae</taxon>
        <taxon>Rattus</taxon>
    </lineage>
</organism>
<dbReference type="Proteomes" id="UP000234681">
    <property type="component" value="Chromosome 1"/>
</dbReference>